<keyword evidence="2 4" id="KW-0808">Transferase</keyword>
<dbReference type="SUPFAM" id="SSF53613">
    <property type="entry name" value="Ribokinase-like"/>
    <property type="match status" value="1"/>
</dbReference>
<dbReference type="InterPro" id="IPR002139">
    <property type="entry name" value="Ribo/fructo_kinase"/>
</dbReference>
<keyword evidence="7" id="KW-1185">Reference proteome</keyword>
<dbReference type="PANTHER" id="PTHR43085:SF54">
    <property type="entry name" value="PUTATIVE-RELATED"/>
    <property type="match status" value="1"/>
</dbReference>
<dbReference type="InterPro" id="IPR050306">
    <property type="entry name" value="PfkB_Carbo_kinase"/>
</dbReference>
<dbReference type="OrthoDB" id="9813569at2"/>
<dbReference type="InterPro" id="IPR011611">
    <property type="entry name" value="PfkB_dom"/>
</dbReference>
<dbReference type="CDD" id="cd01167">
    <property type="entry name" value="bac_FRK"/>
    <property type="match status" value="1"/>
</dbReference>
<dbReference type="Pfam" id="PF00294">
    <property type="entry name" value="PfkB"/>
    <property type="match status" value="1"/>
</dbReference>
<dbReference type="AlphaFoldDB" id="A0A1A5YD98"/>
<evidence type="ECO:0000256" key="1">
    <source>
        <dbReference type="ARBA" id="ARBA00010688"/>
    </source>
</evidence>
<comment type="caution">
    <text evidence="6">The sequence shown here is derived from an EMBL/GenBank/DDBJ whole genome shotgun (WGS) entry which is preliminary data.</text>
</comment>
<gene>
    <name evidence="6" type="ORF">A7K91_06515</name>
</gene>
<reference evidence="6 7" key="1">
    <citation type="submission" date="2016-05" db="EMBL/GenBank/DDBJ databases">
        <title>Paenibacillus oryzae. sp. nov., isolated from the rice root.</title>
        <authorList>
            <person name="Zhang J."/>
            <person name="Zhang X."/>
        </authorList>
    </citation>
    <scope>NUCLEOTIDE SEQUENCE [LARGE SCALE GENOMIC DNA]</scope>
    <source>
        <strain evidence="6 7">1DrF-4</strain>
    </source>
</reference>
<dbReference type="GO" id="GO:0006000">
    <property type="term" value="P:fructose metabolic process"/>
    <property type="evidence" value="ECO:0007669"/>
    <property type="project" value="UniProtKB-ARBA"/>
</dbReference>
<sequence>MAKVFTIGEALIDFIPDRKGAQLKDVGSFARAAGGAPANVACAVAMLGGESAFIGMVGEDAFGDHLVETLEAAHVDVTHVFRTREAGTALAFVSLKEDGNRDFSFYRNPSADMLLSESHIGENWFAAGDMLHFCSVDLIEAPVKYAHKKAIALMKQQGGIISFDPNVRLPLWTSEEACREAILAFLPLADMVKVSDEELGFITGISDEAEAIRSLFVGDVKHIIYTRGAEGATWFSKSGDSVTVSGFKVEVADTTGAGDSFIGGLLYRLQQEGAGLSALDRKTAAEWLAFANATGAATATKAGAIDALPTLGEVEALLGNQRM</sequence>
<name>A0A1A5YD98_9BACL</name>
<evidence type="ECO:0000313" key="6">
    <source>
        <dbReference type="EMBL" id="OBR63596.1"/>
    </source>
</evidence>
<proteinExistence type="inferred from homology"/>
<organism evidence="6 7">
    <name type="scientific">Paenibacillus oryzae</name>
    <dbReference type="NCBI Taxonomy" id="1844972"/>
    <lineage>
        <taxon>Bacteria</taxon>
        <taxon>Bacillati</taxon>
        <taxon>Bacillota</taxon>
        <taxon>Bacilli</taxon>
        <taxon>Bacillales</taxon>
        <taxon>Paenibacillaceae</taxon>
        <taxon>Paenibacillus</taxon>
    </lineage>
</organism>
<dbReference type="PROSITE" id="PS00584">
    <property type="entry name" value="PFKB_KINASES_2"/>
    <property type="match status" value="1"/>
</dbReference>
<dbReference type="GO" id="GO:0008865">
    <property type="term" value="F:fructokinase activity"/>
    <property type="evidence" value="ECO:0007669"/>
    <property type="project" value="UniProtKB-ARBA"/>
</dbReference>
<protein>
    <submittedName>
        <fullName evidence="6">Fructokinase</fullName>
    </submittedName>
</protein>
<evidence type="ECO:0000256" key="4">
    <source>
        <dbReference type="RuleBase" id="RU003704"/>
    </source>
</evidence>
<evidence type="ECO:0000256" key="3">
    <source>
        <dbReference type="ARBA" id="ARBA00022777"/>
    </source>
</evidence>
<dbReference type="PRINTS" id="PR00990">
    <property type="entry name" value="RIBOKINASE"/>
</dbReference>
<dbReference type="PROSITE" id="PS00583">
    <property type="entry name" value="PFKB_KINASES_1"/>
    <property type="match status" value="1"/>
</dbReference>
<dbReference type="STRING" id="1844972.A7K91_06515"/>
<dbReference type="Proteomes" id="UP000092024">
    <property type="component" value="Unassembled WGS sequence"/>
</dbReference>
<dbReference type="EMBL" id="LYPA01000071">
    <property type="protein sequence ID" value="OBR63596.1"/>
    <property type="molecule type" value="Genomic_DNA"/>
</dbReference>
<comment type="similarity">
    <text evidence="1 4">Belongs to the carbohydrate kinase PfkB family.</text>
</comment>
<evidence type="ECO:0000259" key="5">
    <source>
        <dbReference type="Pfam" id="PF00294"/>
    </source>
</evidence>
<dbReference type="Gene3D" id="3.40.1190.20">
    <property type="match status" value="1"/>
</dbReference>
<dbReference type="InterPro" id="IPR002173">
    <property type="entry name" value="Carboh/pur_kinase_PfkB_CS"/>
</dbReference>
<dbReference type="PANTHER" id="PTHR43085">
    <property type="entry name" value="HEXOKINASE FAMILY MEMBER"/>
    <property type="match status" value="1"/>
</dbReference>
<accession>A0A1A5YD98</accession>
<keyword evidence="3 4" id="KW-0418">Kinase</keyword>
<evidence type="ECO:0000313" key="7">
    <source>
        <dbReference type="Proteomes" id="UP000092024"/>
    </source>
</evidence>
<evidence type="ECO:0000256" key="2">
    <source>
        <dbReference type="ARBA" id="ARBA00022679"/>
    </source>
</evidence>
<feature type="domain" description="Carbohydrate kinase PfkB" evidence="5">
    <location>
        <begin position="1"/>
        <end position="310"/>
    </location>
</feature>
<dbReference type="RefSeq" id="WP_068686071.1">
    <property type="nucleotide sequence ID" value="NZ_LYPA01000071.1"/>
</dbReference>
<dbReference type="InterPro" id="IPR029056">
    <property type="entry name" value="Ribokinase-like"/>
</dbReference>